<dbReference type="AlphaFoldDB" id="A0A4R3UT83"/>
<dbReference type="NCBIfam" id="TIGR02532">
    <property type="entry name" value="IV_pilin_GFxxxE"/>
    <property type="match status" value="1"/>
</dbReference>
<evidence type="ECO:0000313" key="1">
    <source>
        <dbReference type="EMBL" id="TCU93244.1"/>
    </source>
</evidence>
<proteinExistence type="predicted"/>
<organism evidence="1 2">
    <name type="scientific">Roseateles saccharophilus</name>
    <name type="common">Pseudomonas saccharophila</name>
    <dbReference type="NCBI Taxonomy" id="304"/>
    <lineage>
        <taxon>Bacteria</taxon>
        <taxon>Pseudomonadati</taxon>
        <taxon>Pseudomonadota</taxon>
        <taxon>Betaproteobacteria</taxon>
        <taxon>Burkholderiales</taxon>
        <taxon>Sphaerotilaceae</taxon>
        <taxon>Roseateles</taxon>
    </lineage>
</organism>
<dbReference type="EMBL" id="SMBU01000019">
    <property type="protein sequence ID" value="TCU93244.1"/>
    <property type="molecule type" value="Genomic_DNA"/>
</dbReference>
<dbReference type="SUPFAM" id="SSF54523">
    <property type="entry name" value="Pili subunits"/>
    <property type="match status" value="1"/>
</dbReference>
<name>A0A4R3UT83_ROSSA</name>
<dbReference type="RefSeq" id="WP_165917595.1">
    <property type="nucleotide sequence ID" value="NZ_CBCSGL010000017.1"/>
</dbReference>
<dbReference type="InterPro" id="IPR045584">
    <property type="entry name" value="Pilin-like"/>
</dbReference>
<reference evidence="1 2" key="1">
    <citation type="submission" date="2019-03" db="EMBL/GenBank/DDBJ databases">
        <title>Genomic Encyclopedia of Type Strains, Phase IV (KMG-IV): sequencing the most valuable type-strain genomes for metagenomic binning, comparative biology and taxonomic classification.</title>
        <authorList>
            <person name="Goeker M."/>
        </authorList>
    </citation>
    <scope>NUCLEOTIDE SEQUENCE [LARGE SCALE GENOMIC DNA]</scope>
    <source>
        <strain evidence="1 2">DSM 654</strain>
    </source>
</reference>
<dbReference type="InterPro" id="IPR012902">
    <property type="entry name" value="N_methyl_site"/>
</dbReference>
<gene>
    <name evidence="1" type="ORF">EV671_101942</name>
</gene>
<comment type="caution">
    <text evidence="1">The sequence shown here is derived from an EMBL/GenBank/DDBJ whole genome shotgun (WGS) entry which is preliminary data.</text>
</comment>
<dbReference type="Proteomes" id="UP000295110">
    <property type="component" value="Unassembled WGS sequence"/>
</dbReference>
<dbReference type="PROSITE" id="PS00409">
    <property type="entry name" value="PROKAR_NTER_METHYL"/>
    <property type="match status" value="1"/>
</dbReference>
<dbReference type="Pfam" id="PF07963">
    <property type="entry name" value="N_methyl"/>
    <property type="match status" value="1"/>
</dbReference>
<sequence length="197" mass="20770">MRQLHSIAMAARRRGLTLVEILVALAVLGVIAAAAAPSLAEMMERRRVVAATQELASIFSYAKSETNVTGAVLNLHLEPSVDSQVSCARLVTQSSRDTCGCNVATSDACSQVKGASVTLREFLLPKSTGVSFVASAVWGAGGNVLSFSRNVHYTNVQNFQLTVTGQRTGAQLRIEYNDLGRVHVCAPSGSLGGYPAC</sequence>
<evidence type="ECO:0000313" key="2">
    <source>
        <dbReference type="Proteomes" id="UP000295110"/>
    </source>
</evidence>
<protein>
    <submittedName>
        <fullName evidence="1">Prepilin-type N-terminal cleavage/methylation domain-containing protein</fullName>
    </submittedName>
</protein>
<keyword evidence="2" id="KW-1185">Reference proteome</keyword>
<dbReference type="Gene3D" id="3.30.700.10">
    <property type="entry name" value="Glycoprotein, Type 4 Pilin"/>
    <property type="match status" value="1"/>
</dbReference>
<accession>A0A4R3UT83</accession>